<dbReference type="InterPro" id="IPR033128">
    <property type="entry name" value="Adenylosuccin_syn_Lys_AS"/>
</dbReference>
<comment type="catalytic activity">
    <reaction evidence="8 10">
        <text>IMP + L-aspartate + GTP = N(6)-(1,2-dicarboxyethyl)-AMP + GDP + phosphate + 2 H(+)</text>
        <dbReference type="Rhea" id="RHEA:15753"/>
        <dbReference type="ChEBI" id="CHEBI:15378"/>
        <dbReference type="ChEBI" id="CHEBI:29991"/>
        <dbReference type="ChEBI" id="CHEBI:37565"/>
        <dbReference type="ChEBI" id="CHEBI:43474"/>
        <dbReference type="ChEBI" id="CHEBI:57567"/>
        <dbReference type="ChEBI" id="CHEBI:58053"/>
        <dbReference type="ChEBI" id="CHEBI:58189"/>
        <dbReference type="EC" id="6.3.4.4"/>
    </reaction>
</comment>
<feature type="binding site" description="in other chain" evidence="8">
    <location>
        <position position="226"/>
    </location>
    <ligand>
        <name>IMP</name>
        <dbReference type="ChEBI" id="CHEBI:58053"/>
        <note>ligand shared between dimeric partners</note>
    </ligand>
</feature>
<dbReference type="GO" id="GO:0044208">
    <property type="term" value="P:'de novo' AMP biosynthetic process"/>
    <property type="evidence" value="ECO:0007669"/>
    <property type="project" value="UniProtKB-UniRule"/>
</dbReference>
<protein>
    <recommendedName>
        <fullName evidence="8 10">Adenylosuccinate synthetase</fullName>
        <shortName evidence="8">AMPSase</shortName>
        <shortName evidence="8">AdSS</shortName>
        <ecNumber evidence="8 10">6.3.4.4</ecNumber>
    </recommendedName>
    <alternativeName>
        <fullName evidence="8">IMP--aspartate ligase</fullName>
    </alternativeName>
</protein>
<keyword evidence="4 8" id="KW-0547">Nucleotide-binding</keyword>
<dbReference type="Gene3D" id="1.10.300.10">
    <property type="entry name" value="Adenylosuccinate Synthetase, subunit A, domain 2"/>
    <property type="match status" value="1"/>
</dbReference>
<evidence type="ECO:0000256" key="7">
    <source>
        <dbReference type="ARBA" id="ARBA00023134"/>
    </source>
</evidence>
<keyword evidence="2 8" id="KW-0436">Ligase</keyword>
<dbReference type="Pfam" id="PF00709">
    <property type="entry name" value="Adenylsucc_synt"/>
    <property type="match status" value="1"/>
</dbReference>
<keyword evidence="3 8" id="KW-0479">Metal-binding</keyword>
<evidence type="ECO:0000313" key="11">
    <source>
        <dbReference type="EMBL" id="KRO63049.1"/>
    </source>
</evidence>
<evidence type="ECO:0000256" key="3">
    <source>
        <dbReference type="ARBA" id="ARBA00022723"/>
    </source>
</evidence>
<feature type="binding site" evidence="8">
    <location>
        <begin position="452"/>
        <end position="454"/>
    </location>
    <ligand>
        <name>GTP</name>
        <dbReference type="ChEBI" id="CHEBI:37565"/>
    </ligand>
</feature>
<keyword evidence="8" id="KW-0963">Cytoplasm</keyword>
<dbReference type="Gene3D" id="3.40.440.10">
    <property type="entry name" value="Adenylosuccinate Synthetase, subunit A, domain 1"/>
    <property type="match status" value="2"/>
</dbReference>
<comment type="similarity">
    <text evidence="8 10">Belongs to the adenylosuccinate synthetase family.</text>
</comment>
<dbReference type="PROSITE" id="PS00513">
    <property type="entry name" value="ADENYLOSUCCIN_SYN_2"/>
    <property type="match status" value="1"/>
</dbReference>
<feature type="active site" description="Proton acceptor" evidence="8">
    <location>
        <position position="15"/>
    </location>
</feature>
<dbReference type="PANTHER" id="PTHR11846:SF0">
    <property type="entry name" value="ADENYLOSUCCINATE SYNTHETASE"/>
    <property type="match status" value="1"/>
</dbReference>
<evidence type="ECO:0000256" key="9">
    <source>
        <dbReference type="PROSITE-ProRule" id="PRU10134"/>
    </source>
</evidence>
<feature type="binding site" evidence="8">
    <location>
        <position position="344"/>
    </location>
    <ligand>
        <name>GTP</name>
        <dbReference type="ChEBI" id="CHEBI:37565"/>
    </ligand>
</feature>
<comment type="subcellular location">
    <subcellularLocation>
        <location evidence="8">Cytoplasm</location>
    </subcellularLocation>
</comment>
<dbReference type="GO" id="GO:0005525">
    <property type="term" value="F:GTP binding"/>
    <property type="evidence" value="ECO:0007669"/>
    <property type="project" value="UniProtKB-UniRule"/>
</dbReference>
<dbReference type="InterPro" id="IPR027417">
    <property type="entry name" value="P-loop_NTPase"/>
</dbReference>
<evidence type="ECO:0000256" key="1">
    <source>
        <dbReference type="ARBA" id="ARBA00011738"/>
    </source>
</evidence>
<feature type="binding site" evidence="8">
    <location>
        <position position="42"/>
    </location>
    <ligand>
        <name>Mg(2+)</name>
        <dbReference type="ChEBI" id="CHEBI:18420"/>
    </ligand>
</feature>
<dbReference type="SMART" id="SM00788">
    <property type="entry name" value="Adenylsucc_synt"/>
    <property type="match status" value="1"/>
</dbReference>
<dbReference type="GO" id="GO:0046040">
    <property type="term" value="P:IMP metabolic process"/>
    <property type="evidence" value="ECO:0007669"/>
    <property type="project" value="TreeGrafter"/>
</dbReference>
<accession>A0A0R2RJW0</accession>
<comment type="function">
    <text evidence="8">Plays an important role in the de novo pathway of purine nucleotide biosynthesis. Catalyzes the first committed step in the biosynthesis of AMP from IMP.</text>
</comment>
<feature type="active site" description="Proton donor" evidence="8">
    <location>
        <position position="43"/>
    </location>
</feature>
<dbReference type="Gene3D" id="3.90.170.10">
    <property type="entry name" value="Adenylosuccinate Synthetase, subunit A, domain 3"/>
    <property type="match status" value="1"/>
</dbReference>
<comment type="caution">
    <text evidence="11">The sequence shown here is derived from an EMBL/GenBank/DDBJ whole genome shotgun (WGS) entry which is preliminary data.</text>
</comment>
<feature type="binding site" description="in other chain" evidence="8">
    <location>
        <begin position="40"/>
        <end position="43"/>
    </location>
    <ligand>
        <name>IMP</name>
        <dbReference type="ChEBI" id="CHEBI:58053"/>
        <note>ligand shared between dimeric partners</note>
    </ligand>
</feature>
<keyword evidence="6 8" id="KW-0460">Magnesium</keyword>
<evidence type="ECO:0000256" key="8">
    <source>
        <dbReference type="HAMAP-Rule" id="MF_00011"/>
    </source>
</evidence>
<dbReference type="PROSITE" id="PS01266">
    <property type="entry name" value="ADENYLOSUCCIN_SYN_1"/>
    <property type="match status" value="1"/>
</dbReference>
<feature type="binding site" description="in other chain" evidence="8">
    <location>
        <position position="131"/>
    </location>
    <ligand>
        <name>IMP</name>
        <dbReference type="ChEBI" id="CHEBI:58053"/>
        <note>ligand shared between dimeric partners</note>
    </ligand>
</feature>
<dbReference type="GO" id="GO:0000287">
    <property type="term" value="F:magnesium ion binding"/>
    <property type="evidence" value="ECO:0007669"/>
    <property type="project" value="UniProtKB-UniRule"/>
</dbReference>
<dbReference type="InterPro" id="IPR042110">
    <property type="entry name" value="Adenylosuccinate_synth_dom2"/>
</dbReference>
<evidence type="ECO:0000256" key="10">
    <source>
        <dbReference type="RuleBase" id="RU000520"/>
    </source>
</evidence>
<evidence type="ECO:0000256" key="4">
    <source>
        <dbReference type="ARBA" id="ARBA00022741"/>
    </source>
</evidence>
<dbReference type="HAMAP" id="MF_00011">
    <property type="entry name" value="Adenylosucc_synth"/>
    <property type="match status" value="1"/>
</dbReference>
<dbReference type="InterPro" id="IPR001114">
    <property type="entry name" value="Adenylosuccinate_synthetase"/>
</dbReference>
<dbReference type="InterPro" id="IPR042109">
    <property type="entry name" value="Adenylosuccinate_synth_dom1"/>
</dbReference>
<dbReference type="AlphaFoldDB" id="A0A0R2RJW0"/>
<comment type="subunit">
    <text evidence="1 8">Homodimer.</text>
</comment>
<comment type="pathway">
    <text evidence="8 10">Purine metabolism; AMP biosynthesis via de novo pathway; AMP from IMP: step 1/2.</text>
</comment>
<feature type="binding site" evidence="8">
    <location>
        <begin position="14"/>
        <end position="20"/>
    </location>
    <ligand>
        <name>GTP</name>
        <dbReference type="ChEBI" id="CHEBI:37565"/>
    </ligand>
</feature>
<evidence type="ECO:0000256" key="5">
    <source>
        <dbReference type="ARBA" id="ARBA00022755"/>
    </source>
</evidence>
<proteinExistence type="inferred from homology"/>
<dbReference type="CDD" id="cd03108">
    <property type="entry name" value="AdSS"/>
    <property type="match status" value="1"/>
</dbReference>
<dbReference type="EC" id="6.3.4.4" evidence="8 10"/>
<feature type="binding site" description="in other chain" evidence="8">
    <location>
        <position position="279"/>
    </location>
    <ligand>
        <name>IMP</name>
        <dbReference type="ChEBI" id="CHEBI:58053"/>
        <note>ligand shared between dimeric partners</note>
    </ligand>
</feature>
<organism evidence="11 12">
    <name type="scientific">Verrucomicrobia subdivision 6 bacterium BACL9 MAG-120507-bin52</name>
    <dbReference type="NCBI Taxonomy" id="1655590"/>
    <lineage>
        <taxon>Bacteria</taxon>
        <taxon>Pseudomonadati</taxon>
        <taxon>Verrucomicrobiota</taxon>
        <taxon>Verrucomicrobiia</taxon>
        <taxon>Verrucomicrobiales</taxon>
        <taxon>Verrucomicrobia subdivision 6</taxon>
    </lineage>
</organism>
<gene>
    <name evidence="8" type="primary">purA</name>
    <name evidence="11" type="ORF">ABR82_01090</name>
</gene>
<feature type="active site" evidence="9">
    <location>
        <position position="142"/>
    </location>
</feature>
<dbReference type="PANTHER" id="PTHR11846">
    <property type="entry name" value="ADENYLOSUCCINATE SYNTHETASE"/>
    <property type="match status" value="1"/>
</dbReference>
<feature type="binding site" description="in other chain" evidence="8">
    <location>
        <position position="342"/>
    </location>
    <ligand>
        <name>IMP</name>
        <dbReference type="ChEBI" id="CHEBI:58053"/>
        <note>ligand shared between dimeric partners</note>
    </ligand>
</feature>
<evidence type="ECO:0000256" key="6">
    <source>
        <dbReference type="ARBA" id="ARBA00022842"/>
    </source>
</evidence>
<dbReference type="GO" id="GO:0005737">
    <property type="term" value="C:cytoplasm"/>
    <property type="evidence" value="ECO:0007669"/>
    <property type="project" value="UniProtKB-SubCell"/>
</dbReference>
<feature type="binding site" evidence="8">
    <location>
        <begin position="42"/>
        <end position="44"/>
    </location>
    <ligand>
        <name>GTP</name>
        <dbReference type="ChEBI" id="CHEBI:37565"/>
    </ligand>
</feature>
<feature type="binding site" evidence="8">
    <location>
        <begin position="370"/>
        <end position="372"/>
    </location>
    <ligand>
        <name>GTP</name>
        <dbReference type="ChEBI" id="CHEBI:37565"/>
    </ligand>
</feature>
<dbReference type="UniPathway" id="UPA00075">
    <property type="reaction ID" value="UER00335"/>
</dbReference>
<keyword evidence="5 8" id="KW-0658">Purine biosynthesis</keyword>
<feature type="binding site" description="in other chain" evidence="8">
    <location>
        <begin position="15"/>
        <end position="18"/>
    </location>
    <ligand>
        <name>IMP</name>
        <dbReference type="ChEBI" id="CHEBI:58053"/>
        <note>ligand shared between dimeric partners</note>
    </ligand>
</feature>
<comment type="cofactor">
    <cofactor evidence="8">
        <name>Mg(2+)</name>
        <dbReference type="ChEBI" id="CHEBI:18420"/>
    </cofactor>
    <text evidence="8">Binds 1 Mg(2+) ion per subunit.</text>
</comment>
<keyword evidence="7 8" id="KW-0342">GTP-binding</keyword>
<dbReference type="FunFam" id="1.10.300.10:FF:000001">
    <property type="entry name" value="Adenylosuccinate synthetase"/>
    <property type="match status" value="1"/>
</dbReference>
<feature type="binding site" evidence="8">
    <location>
        <begin position="338"/>
        <end position="344"/>
    </location>
    <ligand>
        <name>substrate</name>
    </ligand>
</feature>
<feature type="binding site" evidence="8">
    <location>
        <position position="15"/>
    </location>
    <ligand>
        <name>Mg(2+)</name>
        <dbReference type="ChEBI" id="CHEBI:18420"/>
    </ligand>
</feature>
<dbReference type="InterPro" id="IPR042111">
    <property type="entry name" value="Adenylosuccinate_synth_dom3"/>
</dbReference>
<reference evidence="11 12" key="1">
    <citation type="submission" date="2015-10" db="EMBL/GenBank/DDBJ databases">
        <title>Metagenome-Assembled Genomes uncover a global brackish microbiome.</title>
        <authorList>
            <person name="Hugerth L.W."/>
            <person name="Larsson J."/>
            <person name="Alneberg J."/>
            <person name="Lindh M.V."/>
            <person name="Legrand C."/>
            <person name="Pinhassi J."/>
            <person name="Andersson A.F."/>
        </authorList>
    </citation>
    <scope>NUCLEOTIDE SEQUENCE [LARGE SCALE GENOMIC DNA]</scope>
    <source>
        <strain evidence="11">BACL18 MAG-120507-bin52</strain>
    </source>
</reference>
<feature type="binding site" evidence="8">
    <location>
        <position position="145"/>
    </location>
    <ligand>
        <name>IMP</name>
        <dbReference type="ChEBI" id="CHEBI:58053"/>
        <note>ligand shared between dimeric partners</note>
    </ligand>
</feature>
<sequence length="464" mass="49842">MRPRVTIVLGLQWGDEGKGKILDVMASEADWVLRAQGGNNAGHTVEIGGEKFVLHLVPSGILRAKVSCLIAGGAVVDPAGLVREIEGLARRKIRTQGRLFLAEQAHLVLPQHRAVDQGSEKKRGLAKIGTTGRGIGPAYSDKATRVGLRAGEMALPAAELARRLRERVMAHNRVAGSQGWEKISATKTVREIEKAARFLRPYLADGVTLAHRAVAGGKRILIEGAQGTFLDVDHGTYPFVTSSHCTAGGACTGTGVRILIEGAQGTFLDVDHGTYPFVTSSHCTAGGACTGTGVPPTAIQRVVGVLKAYTTRVGGGPFVTEDGTLGHLLHGMGREFGSTTGRARRCGWFDAVLVRRAVQLNGVTEMAITNLDGLDGLEKIPVCVGYRFERKILQEPPVESSDWARCRPVYRVFEGWCEPTTEARHWKELPRRARIYLSAISQLVGATIGIISVGAGREQTFRHG</sequence>
<dbReference type="InterPro" id="IPR018220">
    <property type="entry name" value="Adenylosuccin_syn_GTP-bd"/>
</dbReference>
<dbReference type="EMBL" id="LIBO01000011">
    <property type="protein sequence ID" value="KRO63049.1"/>
    <property type="molecule type" value="Genomic_DNA"/>
</dbReference>
<evidence type="ECO:0000256" key="2">
    <source>
        <dbReference type="ARBA" id="ARBA00022598"/>
    </source>
</evidence>
<dbReference type="SUPFAM" id="SSF52540">
    <property type="entry name" value="P-loop containing nucleoside triphosphate hydrolases"/>
    <property type="match status" value="2"/>
</dbReference>
<dbReference type="Proteomes" id="UP000051269">
    <property type="component" value="Unassembled WGS sequence"/>
</dbReference>
<dbReference type="GO" id="GO:0004019">
    <property type="term" value="F:adenylosuccinate synthase activity"/>
    <property type="evidence" value="ECO:0007669"/>
    <property type="project" value="UniProtKB-UniRule"/>
</dbReference>
<evidence type="ECO:0000313" key="12">
    <source>
        <dbReference type="Proteomes" id="UP000051269"/>
    </source>
</evidence>
<dbReference type="FunFam" id="3.90.170.10:FF:000001">
    <property type="entry name" value="Adenylosuccinate synthetase"/>
    <property type="match status" value="1"/>
</dbReference>
<name>A0A0R2RJW0_9BACT</name>